<gene>
    <name evidence="3" type="ORF">AGA_1190</name>
</gene>
<evidence type="ECO:0000313" key="3">
    <source>
        <dbReference type="EMBL" id="CEF55153.1"/>
    </source>
</evidence>
<evidence type="ECO:0000256" key="2">
    <source>
        <dbReference type="ARBA" id="ARBA00023002"/>
    </source>
</evidence>
<dbReference type="InterPro" id="IPR036291">
    <property type="entry name" value="NAD(P)-bd_dom_sf"/>
</dbReference>
<dbReference type="PRINTS" id="PR00081">
    <property type="entry name" value="GDHRDH"/>
</dbReference>
<name>A0A0U4YBH7_9PROT</name>
<dbReference type="PROSITE" id="PS00061">
    <property type="entry name" value="ADH_SHORT"/>
    <property type="match status" value="1"/>
</dbReference>
<accession>A0A0U4YBH7</accession>
<dbReference type="Gene3D" id="3.40.50.720">
    <property type="entry name" value="NAD(P)-binding Rossmann-like Domain"/>
    <property type="match status" value="1"/>
</dbReference>
<sequence length="316" mass="33618">MSCSIVRHTVFHTLPVQTYGLAPSCQKRPCCATALYATRKADTTMKHNSILITGASSGLGRTLALTLARPGRKLWLGGRNTERLEETARACISRGAAVHLKACDVANSAAMAEWVHGTGGLDMVLACAGITGGTRKPLGPDQPATEPEAQIRRIFETDLIGVLNTVLPALELMQHQPRAADGMRGRICAISSVAGLVSFPGTPSYSAAKAAVDRFMVATGGNAKKAGILLSSVVCGFLDTPMVARNTFPMPSLTDVNSACRRILRGLARNERRITFPLWLVAGSRFMDLLPIRLAESYYNNQPAGAAGSMPEPDLS</sequence>
<dbReference type="SUPFAM" id="SSF51735">
    <property type="entry name" value="NAD(P)-binding Rossmann-fold domains"/>
    <property type="match status" value="1"/>
</dbReference>
<organism evidence="3 4">
    <name type="scientific">Acetobacter ghanensis</name>
    <dbReference type="NCBI Taxonomy" id="431306"/>
    <lineage>
        <taxon>Bacteria</taxon>
        <taxon>Pseudomonadati</taxon>
        <taxon>Pseudomonadota</taxon>
        <taxon>Alphaproteobacteria</taxon>
        <taxon>Acetobacterales</taxon>
        <taxon>Acetobacteraceae</taxon>
        <taxon>Acetobacter</taxon>
    </lineage>
</organism>
<reference evidence="4" key="1">
    <citation type="submission" date="2014-09" db="EMBL/GenBank/DDBJ databases">
        <authorList>
            <person name="Illeghems K.G."/>
        </authorList>
    </citation>
    <scope>NUCLEOTIDE SEQUENCE [LARGE SCALE GENOMIC DNA]</scope>
    <source>
        <strain evidence="4">LMG 23848T</strain>
    </source>
</reference>
<dbReference type="Pfam" id="PF00106">
    <property type="entry name" value="adh_short"/>
    <property type="match status" value="1"/>
</dbReference>
<dbReference type="EMBL" id="LN609302">
    <property type="protein sequence ID" value="CEF55153.1"/>
    <property type="molecule type" value="Genomic_DNA"/>
</dbReference>
<dbReference type="PATRIC" id="fig|431306.5.peg.1208"/>
<dbReference type="InterPro" id="IPR020904">
    <property type="entry name" value="Sc_DH/Rdtase_CS"/>
</dbReference>
<dbReference type="InterPro" id="IPR002347">
    <property type="entry name" value="SDR_fam"/>
</dbReference>
<comment type="similarity">
    <text evidence="1">Belongs to the short-chain dehydrogenases/reductases (SDR) family.</text>
</comment>
<dbReference type="GO" id="GO:0016020">
    <property type="term" value="C:membrane"/>
    <property type="evidence" value="ECO:0007669"/>
    <property type="project" value="TreeGrafter"/>
</dbReference>
<dbReference type="GO" id="GO:0016491">
    <property type="term" value="F:oxidoreductase activity"/>
    <property type="evidence" value="ECO:0007669"/>
    <property type="project" value="UniProtKB-KW"/>
</dbReference>
<dbReference type="PANTHER" id="PTHR44196">
    <property type="entry name" value="DEHYDROGENASE/REDUCTASE SDR FAMILY MEMBER 7B"/>
    <property type="match status" value="1"/>
</dbReference>
<proteinExistence type="inferred from homology"/>
<keyword evidence="2 3" id="KW-0560">Oxidoreductase</keyword>
<evidence type="ECO:0000256" key="1">
    <source>
        <dbReference type="ARBA" id="ARBA00006484"/>
    </source>
</evidence>
<dbReference type="Proteomes" id="UP000068250">
    <property type="component" value="Chromosome I"/>
</dbReference>
<dbReference type="PANTHER" id="PTHR44196:SF1">
    <property type="entry name" value="DEHYDROGENASE_REDUCTASE SDR FAMILY MEMBER 7B"/>
    <property type="match status" value="1"/>
</dbReference>
<evidence type="ECO:0000313" key="4">
    <source>
        <dbReference type="Proteomes" id="UP000068250"/>
    </source>
</evidence>
<dbReference type="EC" id="1.1.1.-" evidence="3"/>
<protein>
    <submittedName>
        <fullName evidence="3">Short-chain dehydrogenase/reductase SDR</fullName>
        <ecNumber evidence="3">1.1.1.-</ecNumber>
    </submittedName>
</protein>
<dbReference type="STRING" id="431306.AGA_1190"/>
<dbReference type="AlphaFoldDB" id="A0A0U4YBH7"/>